<dbReference type="Gene3D" id="1.20.1080.10">
    <property type="entry name" value="Glycerol uptake facilitator protein"/>
    <property type="match status" value="1"/>
</dbReference>
<evidence type="ECO:0000256" key="5">
    <source>
        <dbReference type="ARBA" id="ARBA00022692"/>
    </source>
</evidence>
<dbReference type="InterPro" id="IPR000425">
    <property type="entry name" value="MIP"/>
</dbReference>
<evidence type="ECO:0000313" key="10">
    <source>
        <dbReference type="EMBL" id="MEJ1087423.1"/>
    </source>
</evidence>
<dbReference type="RefSeq" id="WP_337331089.1">
    <property type="nucleotide sequence ID" value="NZ_JBBDGM010000002.1"/>
</dbReference>
<gene>
    <name evidence="10" type="primary">aqpZ</name>
    <name evidence="10" type="ORF">WDU99_03725</name>
</gene>
<dbReference type="InterPro" id="IPR022357">
    <property type="entry name" value="MIP_CS"/>
</dbReference>
<evidence type="ECO:0000256" key="3">
    <source>
        <dbReference type="ARBA" id="ARBA00022448"/>
    </source>
</evidence>
<keyword evidence="11" id="KW-1185">Reference proteome</keyword>
<evidence type="ECO:0000256" key="1">
    <source>
        <dbReference type="ARBA" id="ARBA00004651"/>
    </source>
</evidence>
<proteinExistence type="inferred from homology"/>
<reference evidence="10 11" key="1">
    <citation type="submission" date="2024-02" db="EMBL/GenBank/DDBJ databases">
        <authorList>
            <person name="Saticioglu I.B."/>
        </authorList>
    </citation>
    <scope>NUCLEOTIDE SEQUENCE [LARGE SCALE GENOMIC DNA]</scope>
    <source>
        <strain evidence="10 11">Mu-80</strain>
    </source>
</reference>
<keyword evidence="7 9" id="KW-0472">Membrane</keyword>
<name>A0ABU8L9M6_9MICO</name>
<evidence type="ECO:0000256" key="9">
    <source>
        <dbReference type="SAM" id="Phobius"/>
    </source>
</evidence>
<dbReference type="PANTHER" id="PTHR19139">
    <property type="entry name" value="AQUAPORIN TRANSPORTER"/>
    <property type="match status" value="1"/>
</dbReference>
<keyword evidence="5 8" id="KW-0812">Transmembrane</keyword>
<evidence type="ECO:0000256" key="7">
    <source>
        <dbReference type="ARBA" id="ARBA00023136"/>
    </source>
</evidence>
<feature type="transmembrane region" description="Helical" evidence="9">
    <location>
        <begin position="231"/>
        <end position="252"/>
    </location>
</feature>
<evidence type="ECO:0000256" key="8">
    <source>
        <dbReference type="RuleBase" id="RU000477"/>
    </source>
</evidence>
<feature type="transmembrane region" description="Helical" evidence="9">
    <location>
        <begin position="186"/>
        <end position="206"/>
    </location>
</feature>
<comment type="caution">
    <text evidence="10">The sequence shown here is derived from an EMBL/GenBank/DDBJ whole genome shotgun (WGS) entry which is preliminary data.</text>
</comment>
<feature type="transmembrane region" description="Helical" evidence="9">
    <location>
        <begin position="57"/>
        <end position="78"/>
    </location>
</feature>
<feature type="transmembrane region" description="Helical" evidence="9">
    <location>
        <begin position="24"/>
        <end position="45"/>
    </location>
</feature>
<evidence type="ECO:0000313" key="11">
    <source>
        <dbReference type="Proteomes" id="UP001371224"/>
    </source>
</evidence>
<dbReference type="EMBL" id="JBBDGM010000002">
    <property type="protein sequence ID" value="MEJ1087423.1"/>
    <property type="molecule type" value="Genomic_DNA"/>
</dbReference>
<comment type="subcellular location">
    <subcellularLocation>
        <location evidence="1">Cell membrane</location>
        <topology evidence="1">Multi-pass membrane protein</topology>
    </subcellularLocation>
</comment>
<sequence>MSDSSMTPSVDAAVPPAPTLGAKLAAEGFGTFLLVFGGVGTAVFASNHFTEPGTASAVYVAIALAFGLTVLVGVYAFGPISGGHFNPAVTLGAAAAGRTPWRDVGPYIIAQIVGGVIASTALTLIGLFGPDGWLAAAQDAGFASNGWDALSPSGFEMPAAMIIEVILTGFFLLVILGATHPKRGTLFAGVAIGLSLTLIHLISIPVDNTSVNPARSIAAAIYGGTEALSQLWVFLVFPVIGAMIAGFAYRALFDSTGKVPIV</sequence>
<evidence type="ECO:0000256" key="6">
    <source>
        <dbReference type="ARBA" id="ARBA00022989"/>
    </source>
</evidence>
<dbReference type="Proteomes" id="UP001371224">
    <property type="component" value="Unassembled WGS sequence"/>
</dbReference>
<dbReference type="Pfam" id="PF00230">
    <property type="entry name" value="MIP"/>
    <property type="match status" value="1"/>
</dbReference>
<dbReference type="PANTHER" id="PTHR19139:SF199">
    <property type="entry name" value="MIP17260P"/>
    <property type="match status" value="1"/>
</dbReference>
<keyword evidence="4" id="KW-1003">Cell membrane</keyword>
<dbReference type="SUPFAM" id="SSF81338">
    <property type="entry name" value="Aquaporin-like"/>
    <property type="match status" value="1"/>
</dbReference>
<dbReference type="InterPro" id="IPR034294">
    <property type="entry name" value="Aquaporin_transptr"/>
</dbReference>
<dbReference type="PRINTS" id="PR00783">
    <property type="entry name" value="MINTRINSICP"/>
</dbReference>
<evidence type="ECO:0000256" key="4">
    <source>
        <dbReference type="ARBA" id="ARBA00022475"/>
    </source>
</evidence>
<keyword evidence="6 9" id="KW-1133">Transmembrane helix</keyword>
<keyword evidence="3 8" id="KW-0813">Transport</keyword>
<feature type="transmembrane region" description="Helical" evidence="9">
    <location>
        <begin position="108"/>
        <end position="128"/>
    </location>
</feature>
<dbReference type="InterPro" id="IPR023271">
    <property type="entry name" value="Aquaporin-like"/>
</dbReference>
<dbReference type="PROSITE" id="PS00221">
    <property type="entry name" value="MIP"/>
    <property type="match status" value="1"/>
</dbReference>
<dbReference type="NCBIfam" id="NF003838">
    <property type="entry name" value="PRK05420.1"/>
    <property type="match status" value="1"/>
</dbReference>
<organism evidence="10 11">
    <name type="scientific">Microbacterium bandirmense</name>
    <dbReference type="NCBI Taxonomy" id="3122050"/>
    <lineage>
        <taxon>Bacteria</taxon>
        <taxon>Bacillati</taxon>
        <taxon>Actinomycetota</taxon>
        <taxon>Actinomycetes</taxon>
        <taxon>Micrococcales</taxon>
        <taxon>Microbacteriaceae</taxon>
        <taxon>Microbacterium</taxon>
    </lineage>
</organism>
<comment type="similarity">
    <text evidence="2 8">Belongs to the MIP/aquaporin (TC 1.A.8) family.</text>
</comment>
<evidence type="ECO:0000256" key="2">
    <source>
        <dbReference type="ARBA" id="ARBA00006175"/>
    </source>
</evidence>
<feature type="transmembrane region" description="Helical" evidence="9">
    <location>
        <begin position="159"/>
        <end position="179"/>
    </location>
</feature>
<protein>
    <submittedName>
        <fullName evidence="10">Aquaporin Z</fullName>
    </submittedName>
</protein>
<accession>A0ABU8L9M6</accession>